<reference evidence="1 2" key="1">
    <citation type="submission" date="2019-03" db="EMBL/GenBank/DDBJ databases">
        <title>Diversity of the mouse oral microbiome.</title>
        <authorList>
            <person name="Joseph S."/>
            <person name="Aduse-Opoku J."/>
            <person name="Curtis M."/>
            <person name="Wade W."/>
            <person name="Hashim A."/>
        </authorList>
    </citation>
    <scope>NUCLEOTIDE SEQUENCE [LARGE SCALE GENOMIC DNA]</scope>
    <source>
        <strain evidence="1 2">WT12</strain>
    </source>
</reference>
<dbReference type="EMBL" id="SPPA01000023">
    <property type="protein sequence ID" value="TFV08612.1"/>
    <property type="molecule type" value="Genomic_DNA"/>
</dbReference>
<proteinExistence type="predicted"/>
<organism evidence="1 2">
    <name type="scientific">Muribacter muris</name>
    <dbReference type="NCBI Taxonomy" id="67855"/>
    <lineage>
        <taxon>Bacteria</taxon>
        <taxon>Pseudomonadati</taxon>
        <taxon>Pseudomonadota</taxon>
        <taxon>Gammaproteobacteria</taxon>
        <taxon>Pasteurellales</taxon>
        <taxon>Pasteurellaceae</taxon>
        <taxon>Muribacter</taxon>
    </lineage>
</organism>
<name>A0A4Y9JTG9_9PAST</name>
<dbReference type="AlphaFoldDB" id="A0A4Y9JTG9"/>
<sequence length="188" mass="21997">MKKWIIFLFLYSFIIKAYSVNNSISMTPEQKAYFDLMAKPTEDVTGFGIKQAEDFNRQMAAFPNVTPIQRFQAFENFKNDWNRTYLQQGYSTEQIERISLEFSMAIYPLDKGVVEKYRSKEQDPDRLAGFDVATDFLALNRGKALGVMYNVYHSKIQEKEKKKFNAKYIAAFTKYANPYGEYAKEILK</sequence>
<protein>
    <submittedName>
        <fullName evidence="1">Uncharacterized protein</fullName>
    </submittedName>
</protein>
<dbReference type="Proteomes" id="UP000297396">
    <property type="component" value="Unassembled WGS sequence"/>
</dbReference>
<evidence type="ECO:0000313" key="2">
    <source>
        <dbReference type="Proteomes" id="UP000297396"/>
    </source>
</evidence>
<dbReference type="RefSeq" id="WP_135058004.1">
    <property type="nucleotide sequence ID" value="NZ_JADGLC010000023.1"/>
</dbReference>
<evidence type="ECO:0000313" key="1">
    <source>
        <dbReference type="EMBL" id="TFV08612.1"/>
    </source>
</evidence>
<accession>A0A4Y9JTG9</accession>
<gene>
    <name evidence="1" type="ORF">E4T80_09995</name>
</gene>
<comment type="caution">
    <text evidence="1">The sequence shown here is derived from an EMBL/GenBank/DDBJ whole genome shotgun (WGS) entry which is preliminary data.</text>
</comment>